<comment type="caution">
    <text evidence="4">The sequence shown here is derived from an EMBL/GenBank/DDBJ whole genome shotgun (WGS) entry which is preliminary data.</text>
</comment>
<organism evidence="4 5">
    <name type="scientific">Rubroshorea leprosula</name>
    <dbReference type="NCBI Taxonomy" id="152421"/>
    <lineage>
        <taxon>Eukaryota</taxon>
        <taxon>Viridiplantae</taxon>
        <taxon>Streptophyta</taxon>
        <taxon>Embryophyta</taxon>
        <taxon>Tracheophyta</taxon>
        <taxon>Spermatophyta</taxon>
        <taxon>Magnoliopsida</taxon>
        <taxon>eudicotyledons</taxon>
        <taxon>Gunneridae</taxon>
        <taxon>Pentapetalae</taxon>
        <taxon>rosids</taxon>
        <taxon>malvids</taxon>
        <taxon>Malvales</taxon>
        <taxon>Dipterocarpaceae</taxon>
        <taxon>Rubroshorea</taxon>
    </lineage>
</organism>
<dbReference type="Pfam" id="PF11837">
    <property type="entry name" value="INV_N"/>
    <property type="match status" value="1"/>
</dbReference>
<evidence type="ECO:0000313" key="5">
    <source>
        <dbReference type="Proteomes" id="UP001054252"/>
    </source>
</evidence>
<dbReference type="EC" id="3.2.1.26" evidence="1"/>
<reference evidence="4 5" key="1">
    <citation type="journal article" date="2021" name="Commun. Biol.">
        <title>The genome of Shorea leprosula (Dipterocarpaceae) highlights the ecological relevance of drought in aseasonal tropical rainforests.</title>
        <authorList>
            <person name="Ng K.K.S."/>
            <person name="Kobayashi M.J."/>
            <person name="Fawcett J.A."/>
            <person name="Hatakeyama M."/>
            <person name="Paape T."/>
            <person name="Ng C.H."/>
            <person name="Ang C.C."/>
            <person name="Tnah L.H."/>
            <person name="Lee C.T."/>
            <person name="Nishiyama T."/>
            <person name="Sese J."/>
            <person name="O'Brien M.J."/>
            <person name="Copetti D."/>
            <person name="Mohd Noor M.I."/>
            <person name="Ong R.C."/>
            <person name="Putra M."/>
            <person name="Sireger I.Z."/>
            <person name="Indrioko S."/>
            <person name="Kosugi Y."/>
            <person name="Izuno A."/>
            <person name="Isagi Y."/>
            <person name="Lee S.L."/>
            <person name="Shimizu K.K."/>
        </authorList>
    </citation>
    <scope>NUCLEOTIDE SEQUENCE [LARGE SCALE GENOMIC DNA]</scope>
    <source>
        <strain evidence="4">214</strain>
    </source>
</reference>
<dbReference type="InterPro" id="IPR021792">
    <property type="entry name" value="Beta-fructofuranosidase_N"/>
</dbReference>
<name>A0AAV5LHA5_9ROSI</name>
<keyword evidence="2" id="KW-1133">Transmembrane helix</keyword>
<keyword evidence="2" id="KW-0472">Membrane</keyword>
<accession>A0AAV5LHA5</accession>
<proteinExistence type="predicted"/>
<gene>
    <name evidence="4" type="ORF">SLEP1_g44849</name>
</gene>
<evidence type="ECO:0000313" key="4">
    <source>
        <dbReference type="EMBL" id="GKV36755.1"/>
    </source>
</evidence>
<keyword evidence="2" id="KW-0812">Transmembrane</keyword>
<protein>
    <recommendedName>
        <fullName evidence="1">beta-fructofuranosidase</fullName>
        <ecNumber evidence="1">3.2.1.26</ecNumber>
    </recommendedName>
</protein>
<dbReference type="Proteomes" id="UP001054252">
    <property type="component" value="Unassembled WGS sequence"/>
</dbReference>
<feature type="domain" description="Beta-fructofuranosidase N-terminal" evidence="3">
    <location>
        <begin position="50"/>
        <end position="153"/>
    </location>
</feature>
<feature type="transmembrane region" description="Helical" evidence="2">
    <location>
        <begin position="70"/>
        <end position="92"/>
    </location>
</feature>
<keyword evidence="5" id="KW-1185">Reference proteome</keyword>
<evidence type="ECO:0000256" key="1">
    <source>
        <dbReference type="ARBA" id="ARBA00012758"/>
    </source>
</evidence>
<dbReference type="AlphaFoldDB" id="A0AAV5LHA5"/>
<evidence type="ECO:0000259" key="3">
    <source>
        <dbReference type="Pfam" id="PF11837"/>
    </source>
</evidence>
<dbReference type="EMBL" id="BPVZ01000118">
    <property type="protein sequence ID" value="GKV36755.1"/>
    <property type="molecule type" value="Genomic_DNA"/>
</dbReference>
<sequence length="194" mass="21842">MHHVHVALRYTITYQHKFKFCGHGGKSNLELNSTFRNFSLWALPVSNPGYTPLPGEANPIGSPVTRRRPICLYLAVVSDLLALDLFVVLIGYRGSDNVQVHGNESGSLAASSGQPEIVRPLSRGPVAGVSEKANGHFADVGRLRSFPWNNSMLSWQRTAFHFQPEKNWMNDHRYPYKGGRRGLATWYGTSRWYK</sequence>
<evidence type="ECO:0000256" key="2">
    <source>
        <dbReference type="SAM" id="Phobius"/>
    </source>
</evidence>
<dbReference type="GO" id="GO:0004564">
    <property type="term" value="F:beta-fructofuranosidase activity"/>
    <property type="evidence" value="ECO:0007669"/>
    <property type="project" value="UniProtKB-EC"/>
</dbReference>